<sequence length="192" mass="21998">MTERISRRDLILQEAAHLFREKGYLGANLRELAARVGIKGGSIYHHFASKQEILFEVMDQTMTEMIERLSAALEGAESPSEKLRRMVRFHVDYIVTGADRAYVTDDELKNLEPDNYRAVIAKRDRYQRLIEQILEEGQRQEGWRVPDVKLCCRALIKACAGVATWYKPDGALSLAQIAEVYADLFRNGLLPR</sequence>
<dbReference type="Pfam" id="PF17932">
    <property type="entry name" value="TetR_C_24"/>
    <property type="match status" value="1"/>
</dbReference>
<accession>A0A5D3WJD4</accession>
<dbReference type="Gene3D" id="1.10.10.60">
    <property type="entry name" value="Homeodomain-like"/>
    <property type="match status" value="1"/>
</dbReference>
<keyword evidence="2 4" id="KW-0238">DNA-binding</keyword>
<dbReference type="InterPro" id="IPR050109">
    <property type="entry name" value="HTH-type_TetR-like_transc_reg"/>
</dbReference>
<dbReference type="SUPFAM" id="SSF48498">
    <property type="entry name" value="Tetracyclin repressor-like, C-terminal domain"/>
    <property type="match status" value="1"/>
</dbReference>
<proteinExistence type="predicted"/>
<dbReference type="Gene3D" id="1.10.357.10">
    <property type="entry name" value="Tetracycline Repressor, domain 2"/>
    <property type="match status" value="1"/>
</dbReference>
<keyword evidence="7" id="KW-1185">Reference proteome</keyword>
<evidence type="ECO:0000256" key="4">
    <source>
        <dbReference type="PROSITE-ProRule" id="PRU00335"/>
    </source>
</evidence>
<dbReference type="PROSITE" id="PS50977">
    <property type="entry name" value="HTH_TETR_2"/>
    <property type="match status" value="1"/>
</dbReference>
<dbReference type="InterPro" id="IPR001647">
    <property type="entry name" value="HTH_TetR"/>
</dbReference>
<evidence type="ECO:0000256" key="3">
    <source>
        <dbReference type="ARBA" id="ARBA00023163"/>
    </source>
</evidence>
<keyword evidence="3" id="KW-0804">Transcription</keyword>
<dbReference type="AlphaFoldDB" id="A0A5D3WJD4"/>
<dbReference type="PANTHER" id="PTHR30055">
    <property type="entry name" value="HTH-TYPE TRANSCRIPTIONAL REGULATOR RUTR"/>
    <property type="match status" value="1"/>
</dbReference>
<dbReference type="GO" id="GO:0003700">
    <property type="term" value="F:DNA-binding transcription factor activity"/>
    <property type="evidence" value="ECO:0007669"/>
    <property type="project" value="TreeGrafter"/>
</dbReference>
<dbReference type="PRINTS" id="PR00455">
    <property type="entry name" value="HTHTETR"/>
</dbReference>
<evidence type="ECO:0000313" key="6">
    <source>
        <dbReference type="EMBL" id="TYO95788.1"/>
    </source>
</evidence>
<dbReference type="EMBL" id="VNIB01000017">
    <property type="protein sequence ID" value="TYO95788.1"/>
    <property type="molecule type" value="Genomic_DNA"/>
</dbReference>
<gene>
    <name evidence="6" type="ORF">EDC39_11745</name>
</gene>
<evidence type="ECO:0000259" key="5">
    <source>
        <dbReference type="PROSITE" id="PS50977"/>
    </source>
</evidence>
<dbReference type="Pfam" id="PF00440">
    <property type="entry name" value="TetR_N"/>
    <property type="match status" value="1"/>
</dbReference>
<dbReference type="InterPro" id="IPR009057">
    <property type="entry name" value="Homeodomain-like_sf"/>
</dbReference>
<reference evidence="6 7" key="1">
    <citation type="submission" date="2019-07" db="EMBL/GenBank/DDBJ databases">
        <title>Genomic Encyclopedia of Type Strains, Phase IV (KMG-IV): sequencing the most valuable type-strain genomes for metagenomic binning, comparative biology and taxonomic classification.</title>
        <authorList>
            <person name="Goeker M."/>
        </authorList>
    </citation>
    <scope>NUCLEOTIDE SEQUENCE [LARGE SCALE GENOMIC DNA]</scope>
    <source>
        <strain evidence="6 7">SS015</strain>
    </source>
</reference>
<dbReference type="GO" id="GO:0000976">
    <property type="term" value="F:transcription cis-regulatory region binding"/>
    <property type="evidence" value="ECO:0007669"/>
    <property type="project" value="TreeGrafter"/>
</dbReference>
<dbReference type="InterPro" id="IPR041490">
    <property type="entry name" value="KstR2_TetR_C"/>
</dbReference>
<evidence type="ECO:0000313" key="7">
    <source>
        <dbReference type="Proteomes" id="UP000324159"/>
    </source>
</evidence>
<evidence type="ECO:0000256" key="1">
    <source>
        <dbReference type="ARBA" id="ARBA00023015"/>
    </source>
</evidence>
<name>A0A5D3WJD4_9BACT</name>
<dbReference type="PANTHER" id="PTHR30055:SF234">
    <property type="entry name" value="HTH-TYPE TRANSCRIPTIONAL REGULATOR BETI"/>
    <property type="match status" value="1"/>
</dbReference>
<dbReference type="InterPro" id="IPR036271">
    <property type="entry name" value="Tet_transcr_reg_TetR-rel_C_sf"/>
</dbReference>
<evidence type="ECO:0000256" key="2">
    <source>
        <dbReference type="ARBA" id="ARBA00023125"/>
    </source>
</evidence>
<feature type="domain" description="HTH tetR-type" evidence="5">
    <location>
        <begin position="5"/>
        <end position="65"/>
    </location>
</feature>
<feature type="DNA-binding region" description="H-T-H motif" evidence="4">
    <location>
        <begin position="28"/>
        <end position="47"/>
    </location>
</feature>
<comment type="caution">
    <text evidence="6">The sequence shown here is derived from an EMBL/GenBank/DDBJ whole genome shotgun (WGS) entry which is preliminary data.</text>
</comment>
<dbReference type="SUPFAM" id="SSF46689">
    <property type="entry name" value="Homeodomain-like"/>
    <property type="match status" value="1"/>
</dbReference>
<dbReference type="Proteomes" id="UP000324159">
    <property type="component" value="Unassembled WGS sequence"/>
</dbReference>
<organism evidence="6 7">
    <name type="scientific">Geothermobacter ehrlichii</name>
    <dbReference type="NCBI Taxonomy" id="213224"/>
    <lineage>
        <taxon>Bacteria</taxon>
        <taxon>Pseudomonadati</taxon>
        <taxon>Thermodesulfobacteriota</taxon>
        <taxon>Desulfuromonadia</taxon>
        <taxon>Desulfuromonadales</taxon>
        <taxon>Geothermobacteraceae</taxon>
        <taxon>Geothermobacter</taxon>
    </lineage>
</organism>
<protein>
    <submittedName>
        <fullName evidence="6">TetR family transcriptional regulator</fullName>
    </submittedName>
</protein>
<keyword evidence="1" id="KW-0805">Transcription regulation</keyword>
<dbReference type="RefSeq" id="WP_187426822.1">
    <property type="nucleotide sequence ID" value="NZ_VNIB01000017.1"/>
</dbReference>